<name>A0A372EIX5_9BURK</name>
<dbReference type="Gene3D" id="3.40.50.150">
    <property type="entry name" value="Vaccinia Virus protein VP39"/>
    <property type="match status" value="1"/>
</dbReference>
<dbReference type="Proteomes" id="UP000261931">
    <property type="component" value="Unassembled WGS sequence"/>
</dbReference>
<dbReference type="InterPro" id="IPR029063">
    <property type="entry name" value="SAM-dependent_MTases_sf"/>
</dbReference>
<evidence type="ECO:0000313" key="2">
    <source>
        <dbReference type="EMBL" id="RFP78611.1"/>
    </source>
</evidence>
<keyword evidence="2" id="KW-0489">Methyltransferase</keyword>
<keyword evidence="3" id="KW-1185">Reference proteome</keyword>
<accession>A0A372EIX5</accession>
<proteinExistence type="predicted"/>
<feature type="region of interest" description="Disordered" evidence="1">
    <location>
        <begin position="1"/>
        <end position="32"/>
    </location>
</feature>
<evidence type="ECO:0000256" key="1">
    <source>
        <dbReference type="SAM" id="MobiDB-lite"/>
    </source>
</evidence>
<comment type="caution">
    <text evidence="2">The sequence shown here is derived from an EMBL/GenBank/DDBJ whole genome shotgun (WGS) entry which is preliminary data.</text>
</comment>
<dbReference type="GO" id="GO:0032259">
    <property type="term" value="P:methylation"/>
    <property type="evidence" value="ECO:0007669"/>
    <property type="project" value="UniProtKB-KW"/>
</dbReference>
<dbReference type="SUPFAM" id="SSF53335">
    <property type="entry name" value="S-adenosyl-L-methionine-dependent methyltransferases"/>
    <property type="match status" value="1"/>
</dbReference>
<protein>
    <submittedName>
        <fullName evidence="2">Class I SAM-dependent methyltransferase</fullName>
    </submittedName>
</protein>
<dbReference type="GO" id="GO:0008168">
    <property type="term" value="F:methyltransferase activity"/>
    <property type="evidence" value="ECO:0007669"/>
    <property type="project" value="UniProtKB-KW"/>
</dbReference>
<sequence>MRDGRQPGVQRSTPAARPHRFCRPPTARPRPLPVHVAPATPQSLNAQPRPNMSTVIDPKKSLIQQIEAVANTIPGWTPVDQLFALYSLSVASASIGGDIVEIGSWCGRSAAILALAARATPGTRVVAIDLFPAKEDWSENADGSYSFKVKLPQVGEIGGYQEQTVWKEPFERDIAPIYAKYNSVYDVFTESMQKHGLSDLVTAHRGDAAVISSLPGLKARLAFIDGDHSYDAVCRDIAQVERALLPGGWICFDDAFSHYDGVNRAIEDKVIGSGRYELCQQMTRKLFVARRRG</sequence>
<evidence type="ECO:0000313" key="3">
    <source>
        <dbReference type="Proteomes" id="UP000261931"/>
    </source>
</evidence>
<organism evidence="2 3">
    <name type="scientific">Hydrogenophaga borbori</name>
    <dbReference type="NCBI Taxonomy" id="2294117"/>
    <lineage>
        <taxon>Bacteria</taxon>
        <taxon>Pseudomonadati</taxon>
        <taxon>Pseudomonadota</taxon>
        <taxon>Betaproteobacteria</taxon>
        <taxon>Burkholderiales</taxon>
        <taxon>Comamonadaceae</taxon>
        <taxon>Hydrogenophaga</taxon>
    </lineage>
</organism>
<keyword evidence="2" id="KW-0808">Transferase</keyword>
<reference evidence="2 3" key="1">
    <citation type="submission" date="2018-08" db="EMBL/GenBank/DDBJ databases">
        <title>Hydrogenophaga sp. LA-38 isolated from sludge.</title>
        <authorList>
            <person name="Im W.-T."/>
        </authorList>
    </citation>
    <scope>NUCLEOTIDE SEQUENCE [LARGE SCALE GENOMIC DNA]</scope>
    <source>
        <strain evidence="2 3">LA-38</strain>
    </source>
</reference>
<dbReference type="Pfam" id="PF13578">
    <property type="entry name" value="Methyltransf_24"/>
    <property type="match status" value="1"/>
</dbReference>
<gene>
    <name evidence="2" type="ORF">DY262_10940</name>
</gene>
<dbReference type="EMBL" id="QVLS01000006">
    <property type="protein sequence ID" value="RFP78611.1"/>
    <property type="molecule type" value="Genomic_DNA"/>
</dbReference>
<dbReference type="AlphaFoldDB" id="A0A372EIX5"/>